<reference evidence="2" key="1">
    <citation type="journal article" date="2011" name="Nat. Commun.">
        <title>Effector diversification within compartments of the Leptosphaeria maculans genome affected by Repeat-Induced Point mutations.</title>
        <authorList>
            <person name="Rouxel T."/>
            <person name="Grandaubert J."/>
            <person name="Hane J.K."/>
            <person name="Hoede C."/>
            <person name="van de Wouw A.P."/>
            <person name="Couloux A."/>
            <person name="Dominguez V."/>
            <person name="Anthouard V."/>
            <person name="Bally P."/>
            <person name="Bourras S."/>
            <person name="Cozijnsen A.J."/>
            <person name="Ciuffetti L.M."/>
            <person name="Degrave A."/>
            <person name="Dilmaghani A."/>
            <person name="Duret L."/>
            <person name="Fudal I."/>
            <person name="Goodwin S.B."/>
            <person name="Gout L."/>
            <person name="Glaser N."/>
            <person name="Linglin J."/>
            <person name="Kema G.H.J."/>
            <person name="Lapalu N."/>
            <person name="Lawrence C.B."/>
            <person name="May K."/>
            <person name="Meyer M."/>
            <person name="Ollivier B."/>
            <person name="Poulain J."/>
            <person name="Schoch C.L."/>
            <person name="Simon A."/>
            <person name="Spatafora J.W."/>
            <person name="Stachowiak A."/>
            <person name="Turgeon B.G."/>
            <person name="Tyler B.M."/>
            <person name="Vincent D."/>
            <person name="Weissenbach J."/>
            <person name="Amselem J."/>
            <person name="Quesneville H."/>
            <person name="Oliver R.P."/>
            <person name="Wincker P."/>
            <person name="Balesdent M.-H."/>
            <person name="Howlett B.J."/>
        </authorList>
    </citation>
    <scope>NUCLEOTIDE SEQUENCE [LARGE SCALE GENOMIC DNA]</scope>
    <source>
        <strain evidence="2">JN3 / isolate v23.1.3 / race Av1-4-5-6-7-8</strain>
    </source>
</reference>
<dbReference type="InParanoid" id="E5AF34"/>
<sequence>MFSCSLFLLIRRRLPTCTLVRRGGRVPYMTHKGQNLTMYPVKLMNGKEKKEIAQTTGCRTSLSLGVPSR</sequence>
<accession>E5AF34</accession>
<organism evidence="1 2">
    <name type="scientific">Leptosphaeria maculans (strain JN3 / isolate v23.1.3 / race Av1-4-5-6-7-8)</name>
    <name type="common">Blackleg fungus</name>
    <name type="synonym">Phoma lingam</name>
    <dbReference type="NCBI Taxonomy" id="985895"/>
    <lineage>
        <taxon>Eukaryota</taxon>
        <taxon>Fungi</taxon>
        <taxon>Dikarya</taxon>
        <taxon>Ascomycota</taxon>
        <taxon>Pezizomycotina</taxon>
        <taxon>Dothideomycetes</taxon>
        <taxon>Pleosporomycetidae</taxon>
        <taxon>Pleosporales</taxon>
        <taxon>Pleosporineae</taxon>
        <taxon>Leptosphaeriaceae</taxon>
        <taxon>Plenodomus</taxon>
        <taxon>Plenodomus lingam/Leptosphaeria maculans species complex</taxon>
    </lineage>
</organism>
<evidence type="ECO:0000313" key="2">
    <source>
        <dbReference type="Proteomes" id="UP000002668"/>
    </source>
</evidence>
<dbReference type="AlphaFoldDB" id="E5AF34"/>
<keyword evidence="2" id="KW-1185">Reference proteome</keyword>
<protein>
    <submittedName>
        <fullName evidence="1">Predicted protein</fullName>
    </submittedName>
</protein>
<evidence type="ECO:0000313" key="1">
    <source>
        <dbReference type="EMBL" id="CBY01823.1"/>
    </source>
</evidence>
<gene>
    <name evidence="1" type="ORF">LEMA_P006100.1</name>
</gene>
<dbReference type="EMBL" id="FP929139">
    <property type="protein sequence ID" value="CBY01823.1"/>
    <property type="molecule type" value="Genomic_DNA"/>
</dbReference>
<proteinExistence type="predicted"/>
<name>E5AF34_LEPMJ</name>
<dbReference type="HOGENOM" id="CLU_2776405_0_0_1"/>
<dbReference type="VEuPathDB" id="FungiDB:LEMA_P006100.1"/>
<dbReference type="Proteomes" id="UP000002668">
    <property type="component" value="Genome"/>
</dbReference>